<dbReference type="GO" id="GO:0046496">
    <property type="term" value="P:nicotinamide nucleotide metabolic process"/>
    <property type="evidence" value="ECO:0007669"/>
    <property type="project" value="UniProtKB-UniRule"/>
</dbReference>
<dbReference type="GO" id="GO:0052855">
    <property type="term" value="F:ADP-dependent NAD(P)H-hydrate dehydratase activity"/>
    <property type="evidence" value="ECO:0007669"/>
    <property type="project" value="UniProtKB-UniRule"/>
</dbReference>
<evidence type="ECO:0000256" key="3">
    <source>
        <dbReference type="ARBA" id="ARBA00022857"/>
    </source>
</evidence>
<keyword evidence="5 6" id="KW-0456">Lyase</keyword>
<comment type="similarity">
    <text evidence="6">Belongs to the NnrD/CARKD family.</text>
</comment>
<feature type="binding site" evidence="6">
    <location>
        <position position="219"/>
    </location>
    <ligand>
        <name>AMP</name>
        <dbReference type="ChEBI" id="CHEBI:456215"/>
    </ligand>
</feature>
<keyword evidence="4 6" id="KW-0520">NAD</keyword>
<comment type="cofactor">
    <cofactor evidence="6">
        <name>Mg(2+)</name>
        <dbReference type="ChEBI" id="CHEBI:18420"/>
    </cofactor>
</comment>
<evidence type="ECO:0000256" key="1">
    <source>
        <dbReference type="ARBA" id="ARBA00022741"/>
    </source>
</evidence>
<dbReference type="GO" id="GO:0110051">
    <property type="term" value="P:metabolite repair"/>
    <property type="evidence" value="ECO:0007669"/>
    <property type="project" value="TreeGrafter"/>
</dbReference>
<reference evidence="8 9" key="1">
    <citation type="submission" date="2018-11" db="EMBL/GenBank/DDBJ databases">
        <title>Flavobacterium sp. nov., YIM 102600 draft genome.</title>
        <authorList>
            <person name="Li G."/>
            <person name="Jiang Y."/>
        </authorList>
    </citation>
    <scope>NUCLEOTIDE SEQUENCE [LARGE SCALE GENOMIC DNA]</scope>
    <source>
        <strain evidence="8 9">YIM 102600</strain>
    </source>
</reference>
<dbReference type="EC" id="4.2.1.136" evidence="6"/>
<dbReference type="Gene3D" id="3.40.1190.20">
    <property type="match status" value="1"/>
</dbReference>
<accession>A0A3P3WEE4</accession>
<feature type="binding site" evidence="6">
    <location>
        <begin position="191"/>
        <end position="195"/>
    </location>
    <ligand>
        <name>AMP</name>
        <dbReference type="ChEBI" id="CHEBI:456215"/>
    </ligand>
</feature>
<dbReference type="PANTHER" id="PTHR12592">
    <property type="entry name" value="ATP-DEPENDENT (S)-NAD(P)H-HYDRATE DEHYDRATASE FAMILY MEMBER"/>
    <property type="match status" value="1"/>
</dbReference>
<evidence type="ECO:0000256" key="6">
    <source>
        <dbReference type="HAMAP-Rule" id="MF_01965"/>
    </source>
</evidence>
<dbReference type="Proteomes" id="UP000271937">
    <property type="component" value="Unassembled WGS sequence"/>
</dbReference>
<evidence type="ECO:0000256" key="4">
    <source>
        <dbReference type="ARBA" id="ARBA00023027"/>
    </source>
</evidence>
<dbReference type="PROSITE" id="PS51383">
    <property type="entry name" value="YJEF_C_3"/>
    <property type="match status" value="1"/>
</dbReference>
<feature type="binding site" evidence="6">
    <location>
        <position position="220"/>
    </location>
    <ligand>
        <name>(6S)-NADPHX</name>
        <dbReference type="ChEBI" id="CHEBI:64076"/>
    </ligand>
</feature>
<comment type="function">
    <text evidence="6">Catalyzes the dehydration of the S-form of NAD(P)HX at the expense of ADP, which is converted to AMP. Together with NAD(P)HX epimerase, which catalyzes the epimerization of the S- and R-forms, the enzyme allows the repair of both epimers of NAD(P)HX, a damaged form of NAD(P)H that is a result of enzymatic or heat-dependent hydration.</text>
</comment>
<feature type="domain" description="YjeF C-terminal" evidence="7">
    <location>
        <begin position="7"/>
        <end position="279"/>
    </location>
</feature>
<dbReference type="NCBIfam" id="TIGR00196">
    <property type="entry name" value="yjeF_cterm"/>
    <property type="match status" value="1"/>
</dbReference>
<evidence type="ECO:0000259" key="7">
    <source>
        <dbReference type="PROSITE" id="PS51383"/>
    </source>
</evidence>
<keyword evidence="1 6" id="KW-0547">Nucleotide-binding</keyword>
<keyword evidence="9" id="KW-1185">Reference proteome</keyword>
<dbReference type="GO" id="GO:0005524">
    <property type="term" value="F:ATP binding"/>
    <property type="evidence" value="ECO:0007669"/>
    <property type="project" value="UniProtKB-KW"/>
</dbReference>
<dbReference type="HAMAP" id="MF_01965">
    <property type="entry name" value="NADHX_dehydratase"/>
    <property type="match status" value="1"/>
</dbReference>
<dbReference type="AlphaFoldDB" id="A0A3P3WEE4"/>
<dbReference type="Pfam" id="PF01256">
    <property type="entry name" value="Carb_kinase"/>
    <property type="match status" value="1"/>
</dbReference>
<evidence type="ECO:0000313" key="9">
    <source>
        <dbReference type="Proteomes" id="UP000271937"/>
    </source>
</evidence>
<dbReference type="RefSeq" id="WP_125011832.1">
    <property type="nucleotide sequence ID" value="NZ_RQVR01000003.1"/>
</dbReference>
<comment type="catalytic activity">
    <reaction evidence="6">
        <text>(6S)-NADHX + ADP = AMP + phosphate + NADH + H(+)</text>
        <dbReference type="Rhea" id="RHEA:32223"/>
        <dbReference type="ChEBI" id="CHEBI:15378"/>
        <dbReference type="ChEBI" id="CHEBI:43474"/>
        <dbReference type="ChEBI" id="CHEBI:57945"/>
        <dbReference type="ChEBI" id="CHEBI:64074"/>
        <dbReference type="ChEBI" id="CHEBI:456215"/>
        <dbReference type="ChEBI" id="CHEBI:456216"/>
        <dbReference type="EC" id="4.2.1.136"/>
    </reaction>
</comment>
<protein>
    <recommendedName>
        <fullName evidence="6">ADP-dependent (S)-NAD(P)H-hydrate dehydratase</fullName>
        <ecNumber evidence="6">4.2.1.136</ecNumber>
    </recommendedName>
    <alternativeName>
        <fullName evidence="6">ADP-dependent NAD(P)HX dehydratase</fullName>
    </alternativeName>
</protein>
<organism evidence="8 9">
    <name type="scientific">Flavobacterium macacae</name>
    <dbReference type="NCBI Taxonomy" id="2488993"/>
    <lineage>
        <taxon>Bacteria</taxon>
        <taxon>Pseudomonadati</taxon>
        <taxon>Bacteroidota</taxon>
        <taxon>Flavobacteriia</taxon>
        <taxon>Flavobacteriales</taxon>
        <taxon>Flavobacteriaceae</taxon>
        <taxon>Flavobacterium</taxon>
    </lineage>
</organism>
<dbReference type="EMBL" id="RQVR01000003">
    <property type="protein sequence ID" value="RRJ93515.1"/>
    <property type="molecule type" value="Genomic_DNA"/>
</dbReference>
<dbReference type="InterPro" id="IPR000631">
    <property type="entry name" value="CARKD"/>
</dbReference>
<gene>
    <name evidence="6" type="primary">nnrD</name>
    <name evidence="8" type="ORF">EG849_04185</name>
</gene>
<comment type="subunit">
    <text evidence="6">Homotetramer.</text>
</comment>
<comment type="catalytic activity">
    <reaction evidence="6">
        <text>(6S)-NADPHX + ADP = AMP + phosphate + NADPH + H(+)</text>
        <dbReference type="Rhea" id="RHEA:32235"/>
        <dbReference type="ChEBI" id="CHEBI:15378"/>
        <dbReference type="ChEBI" id="CHEBI:43474"/>
        <dbReference type="ChEBI" id="CHEBI:57783"/>
        <dbReference type="ChEBI" id="CHEBI:64076"/>
        <dbReference type="ChEBI" id="CHEBI:456215"/>
        <dbReference type="ChEBI" id="CHEBI:456216"/>
        <dbReference type="EC" id="4.2.1.136"/>
    </reaction>
</comment>
<keyword evidence="3 6" id="KW-0521">NADP</keyword>
<dbReference type="CDD" id="cd01171">
    <property type="entry name" value="YXKO-related"/>
    <property type="match status" value="1"/>
</dbReference>
<dbReference type="GO" id="GO:0052856">
    <property type="term" value="F:NAD(P)HX epimerase activity"/>
    <property type="evidence" value="ECO:0007669"/>
    <property type="project" value="TreeGrafter"/>
</dbReference>
<feature type="binding site" evidence="6">
    <location>
        <position position="156"/>
    </location>
    <ligand>
        <name>(6S)-NADPHX</name>
        <dbReference type="ChEBI" id="CHEBI:64076"/>
    </ligand>
</feature>
<sequence length="281" mass="30373">MENLILDLKKILAIYKPLEQKTHKGSQGHALIIGGSYGKIGSIVLASKACLRSGCGLVTALIPKCGYDVLQTALPEAMVLTDDNERCISNIEFEIEPKAIAIGMGMGQEMLTQKAFHQFLKTNNKPLLIDADGINILARNKNLLELLPEKTILTPHKKELERLIGSWKSEEEKLKLIGTLAKKFSLIFVIKGAPTHIFDGENLYKNTTGNPALATAGSGDSLSGIITSFLAQGYKPLEASLFGVYLHGLTADIAISATGYESFIASDISENLGKAFLSLNK</sequence>
<dbReference type="PANTHER" id="PTHR12592:SF0">
    <property type="entry name" value="ATP-DEPENDENT (S)-NAD(P)H-HYDRATE DEHYDRATASE"/>
    <property type="match status" value="1"/>
</dbReference>
<dbReference type="SUPFAM" id="SSF53613">
    <property type="entry name" value="Ribokinase-like"/>
    <property type="match status" value="1"/>
</dbReference>
<dbReference type="OrthoDB" id="9806925at2"/>
<keyword evidence="2 6" id="KW-0067">ATP-binding</keyword>
<evidence type="ECO:0000313" key="8">
    <source>
        <dbReference type="EMBL" id="RRJ93515.1"/>
    </source>
</evidence>
<comment type="caution">
    <text evidence="8">The sequence shown here is derived from an EMBL/GenBank/DDBJ whole genome shotgun (WGS) entry which is preliminary data.</text>
</comment>
<feature type="binding site" evidence="6">
    <location>
        <position position="105"/>
    </location>
    <ligand>
        <name>(6S)-NADPHX</name>
        <dbReference type="ChEBI" id="CHEBI:64076"/>
    </ligand>
</feature>
<name>A0A3P3WEE4_9FLAO</name>
<proteinExistence type="inferred from homology"/>
<evidence type="ECO:0000256" key="5">
    <source>
        <dbReference type="ARBA" id="ARBA00023239"/>
    </source>
</evidence>
<evidence type="ECO:0000256" key="2">
    <source>
        <dbReference type="ARBA" id="ARBA00022840"/>
    </source>
</evidence>
<comment type="caution">
    <text evidence="6">Lacks conserved residue(s) required for the propagation of feature annotation.</text>
</comment>
<dbReference type="InterPro" id="IPR029056">
    <property type="entry name" value="Ribokinase-like"/>
</dbReference>